<evidence type="ECO:0000256" key="3">
    <source>
        <dbReference type="ARBA" id="ARBA00004991"/>
    </source>
</evidence>
<dbReference type="PANTHER" id="PTHR43550:SF3">
    <property type="entry name" value="3-KETODIHYDROSPHINGOSINE REDUCTASE"/>
    <property type="match status" value="1"/>
</dbReference>
<dbReference type="Pfam" id="PF00106">
    <property type="entry name" value="adh_short"/>
    <property type="match status" value="1"/>
</dbReference>
<evidence type="ECO:0000256" key="4">
    <source>
        <dbReference type="ARBA" id="ARBA00006484"/>
    </source>
</evidence>
<evidence type="ECO:0000256" key="10">
    <source>
        <dbReference type="ARBA" id="ARBA00026112"/>
    </source>
</evidence>
<comment type="similarity">
    <text evidence="4">Belongs to the short-chain dehydrogenases/reductases (SDR) family.</text>
</comment>
<reference evidence="17" key="2">
    <citation type="submission" date="2014-02" db="EMBL/GenBank/DDBJ databases">
        <title>Complete DNA sequence of /Kuraishia capsulata/ illustrates novel genomic features among budding yeasts (/Saccharomycotina/).</title>
        <authorList>
            <person name="Morales L."/>
            <person name="Noel B."/>
            <person name="Porcel B."/>
            <person name="Marcet-Houben M."/>
            <person name="Hullo M-F."/>
            <person name="Sacerdot C."/>
            <person name="Tekaia F."/>
            <person name="Leh-Louis V."/>
            <person name="Despons L."/>
            <person name="Khanna V."/>
            <person name="Aury J-M."/>
            <person name="Barbe V."/>
            <person name="Couloux A."/>
            <person name="Labadie K."/>
            <person name="Pelletier E."/>
            <person name="Souciet J-L."/>
            <person name="Boekhout T."/>
            <person name="Gabaldon T."/>
            <person name="Wincker P."/>
            <person name="Dujon B."/>
        </authorList>
    </citation>
    <scope>NUCLEOTIDE SEQUENCE</scope>
    <source>
        <strain evidence="17">CBS 1993</strain>
    </source>
</reference>
<organism evidence="17 18">
    <name type="scientific">Kuraishia capsulata CBS 1993</name>
    <dbReference type="NCBI Taxonomy" id="1382522"/>
    <lineage>
        <taxon>Eukaryota</taxon>
        <taxon>Fungi</taxon>
        <taxon>Dikarya</taxon>
        <taxon>Ascomycota</taxon>
        <taxon>Saccharomycotina</taxon>
        <taxon>Pichiomycetes</taxon>
        <taxon>Pichiales</taxon>
        <taxon>Pichiaceae</taxon>
        <taxon>Kuraishia</taxon>
    </lineage>
</organism>
<dbReference type="Gene3D" id="3.40.50.720">
    <property type="entry name" value="NAD(P)-binding Rossmann-like Domain"/>
    <property type="match status" value="1"/>
</dbReference>
<evidence type="ECO:0000256" key="16">
    <source>
        <dbReference type="SAM" id="Phobius"/>
    </source>
</evidence>
<dbReference type="PRINTS" id="PR00081">
    <property type="entry name" value="GDHRDH"/>
</dbReference>
<dbReference type="InterPro" id="IPR045022">
    <property type="entry name" value="KDSR-like"/>
</dbReference>
<keyword evidence="16" id="KW-1133">Transmembrane helix</keyword>
<keyword evidence="9" id="KW-0443">Lipid metabolism</keyword>
<evidence type="ECO:0000256" key="2">
    <source>
        <dbReference type="ARBA" id="ARBA00004760"/>
    </source>
</evidence>
<evidence type="ECO:0000256" key="11">
    <source>
        <dbReference type="ARBA" id="ARBA00026241"/>
    </source>
</evidence>
<comment type="function">
    <text evidence="14">Catalyzes the reduction of 3'-oxosphinganine (3-ketodihydrosphingosine/KDS) to sphinganine (dihydrosphingosine/DHS), the second step of de novo sphingolipid biosynthesis.</text>
</comment>
<dbReference type="Proteomes" id="UP000019384">
    <property type="component" value="Unassembled WGS sequence"/>
</dbReference>
<evidence type="ECO:0000256" key="8">
    <source>
        <dbReference type="ARBA" id="ARBA00023002"/>
    </source>
</evidence>
<comment type="pathway">
    <text evidence="2">Lipid metabolism; sphingolipid metabolism.</text>
</comment>
<dbReference type="RefSeq" id="XP_022456302.1">
    <property type="nucleotide sequence ID" value="XM_022604766.1"/>
</dbReference>
<dbReference type="InterPro" id="IPR036291">
    <property type="entry name" value="NAD(P)-bd_dom_sf"/>
</dbReference>
<comment type="pathway">
    <text evidence="3">Sphingolipid metabolism.</text>
</comment>
<gene>
    <name evidence="17" type="ORF">KUCA_T00000245001</name>
</gene>
<dbReference type="GO" id="GO:0030148">
    <property type="term" value="P:sphingolipid biosynthetic process"/>
    <property type="evidence" value="ECO:0007669"/>
    <property type="project" value="InterPro"/>
</dbReference>
<dbReference type="CDD" id="cd08939">
    <property type="entry name" value="KDSR-like_SDR_c"/>
    <property type="match status" value="1"/>
</dbReference>
<evidence type="ECO:0000256" key="7">
    <source>
        <dbReference type="ARBA" id="ARBA00022919"/>
    </source>
</evidence>
<dbReference type="EC" id="1.1.1.102" evidence="10"/>
<evidence type="ECO:0000313" key="18">
    <source>
        <dbReference type="Proteomes" id="UP000019384"/>
    </source>
</evidence>
<dbReference type="GeneID" id="34517690"/>
<dbReference type="SUPFAM" id="SSF51735">
    <property type="entry name" value="NAD(P)-binding Rossmann-fold domains"/>
    <property type="match status" value="1"/>
</dbReference>
<keyword evidence="5" id="KW-0256">Endoplasmic reticulum</keyword>
<feature type="transmembrane region" description="Helical" evidence="16">
    <location>
        <begin position="264"/>
        <end position="285"/>
    </location>
</feature>
<keyword evidence="18" id="KW-1185">Reference proteome</keyword>
<keyword evidence="7" id="KW-0746">Sphingolipid metabolism</keyword>
<dbReference type="PANTHER" id="PTHR43550">
    <property type="entry name" value="3-KETODIHYDROSPHINGOSINE REDUCTASE"/>
    <property type="match status" value="1"/>
</dbReference>
<dbReference type="InterPro" id="IPR002347">
    <property type="entry name" value="SDR_fam"/>
</dbReference>
<evidence type="ECO:0000256" key="12">
    <source>
        <dbReference type="ARBA" id="ARBA00029797"/>
    </source>
</evidence>
<dbReference type="HOGENOM" id="CLU_010194_3_0_1"/>
<sequence length="314" mass="34671">MLFSADFDVDGRLAVISGGSQGLGAALGRLLFSKGASVVIVARTEAKLSKTAKEIENFRVNSNQKVSFVSADLTLYEECEKVFTSIETPDILINCAGYSHPALFLDLTATDLKQGINTNYNCAAFFTHAGLKKMAKVKPQHRRHILFCSSVLATYPFIGYGHYAPLKSAVKTLSDVLRQECLVYNIRVECAFPGNFMSEGFVEEEKTKPEITKQIEGPSEAISADKCAEIIFRAIDKGYDYITTDTPGYLLSTFVLGNSPRQFWVFQVIIAFFVSLFAPIANVFVNRMIKKYFETHPIPGLDDDTSDVKGSSSD</sequence>
<dbReference type="UniPathway" id="UPA00222"/>
<dbReference type="STRING" id="1382522.W6MQY0"/>
<comment type="catalytic activity">
    <reaction evidence="15">
        <text>sphinganine + NADP(+) = 3-oxosphinganine + NADPH + H(+)</text>
        <dbReference type="Rhea" id="RHEA:22640"/>
        <dbReference type="ChEBI" id="CHEBI:15378"/>
        <dbReference type="ChEBI" id="CHEBI:57783"/>
        <dbReference type="ChEBI" id="CHEBI:57817"/>
        <dbReference type="ChEBI" id="CHEBI:58299"/>
        <dbReference type="ChEBI" id="CHEBI:58349"/>
        <dbReference type="EC" id="1.1.1.102"/>
    </reaction>
    <physiologicalReaction direction="right-to-left" evidence="15">
        <dbReference type="Rhea" id="RHEA:22642"/>
    </physiologicalReaction>
</comment>
<comment type="subcellular location">
    <subcellularLocation>
        <location evidence="1">Endoplasmic reticulum</location>
    </subcellularLocation>
</comment>
<dbReference type="EMBL" id="HG793125">
    <property type="protein sequence ID" value="CDK24285.1"/>
    <property type="molecule type" value="Genomic_DNA"/>
</dbReference>
<evidence type="ECO:0000313" key="17">
    <source>
        <dbReference type="EMBL" id="CDK24285.1"/>
    </source>
</evidence>
<reference evidence="17" key="1">
    <citation type="submission" date="2013-12" db="EMBL/GenBank/DDBJ databases">
        <authorList>
            <person name="Genoscope - CEA"/>
        </authorList>
    </citation>
    <scope>NUCLEOTIDE SEQUENCE</scope>
    <source>
        <strain evidence="17">CBS 1993</strain>
    </source>
</reference>
<evidence type="ECO:0000256" key="13">
    <source>
        <dbReference type="ARBA" id="ARBA00032891"/>
    </source>
</evidence>
<evidence type="ECO:0000256" key="5">
    <source>
        <dbReference type="ARBA" id="ARBA00022824"/>
    </source>
</evidence>
<evidence type="ECO:0000256" key="14">
    <source>
        <dbReference type="ARBA" id="ARBA00044737"/>
    </source>
</evidence>
<dbReference type="GO" id="GO:0006666">
    <property type="term" value="P:3-keto-sphinganine metabolic process"/>
    <property type="evidence" value="ECO:0007669"/>
    <property type="project" value="InterPro"/>
</dbReference>
<keyword evidence="16" id="KW-0472">Membrane</keyword>
<evidence type="ECO:0000256" key="6">
    <source>
        <dbReference type="ARBA" id="ARBA00022857"/>
    </source>
</evidence>
<dbReference type="OrthoDB" id="10267115at2759"/>
<dbReference type="GO" id="GO:0005789">
    <property type="term" value="C:endoplasmic reticulum membrane"/>
    <property type="evidence" value="ECO:0007669"/>
    <property type="project" value="TreeGrafter"/>
</dbReference>
<dbReference type="AlphaFoldDB" id="W6MQY0"/>
<protein>
    <recommendedName>
        <fullName evidence="11">3-ketodihydrosphingosine reductase TSC10</fullName>
        <ecNumber evidence="10">1.1.1.102</ecNumber>
    </recommendedName>
    <alternativeName>
        <fullName evidence="13">3-dehydrosphinganine reductase</fullName>
    </alternativeName>
    <alternativeName>
        <fullName evidence="12">KDS reductase</fullName>
    </alternativeName>
</protein>
<proteinExistence type="inferred from homology"/>
<keyword evidence="8" id="KW-0560">Oxidoreductase</keyword>
<name>W6MQY0_9ASCO</name>
<keyword evidence="16" id="KW-0812">Transmembrane</keyword>
<evidence type="ECO:0000256" key="9">
    <source>
        <dbReference type="ARBA" id="ARBA00023098"/>
    </source>
</evidence>
<dbReference type="GO" id="GO:0047560">
    <property type="term" value="F:3-dehydrosphinganine reductase activity"/>
    <property type="evidence" value="ECO:0007669"/>
    <property type="project" value="UniProtKB-EC"/>
</dbReference>
<evidence type="ECO:0000256" key="1">
    <source>
        <dbReference type="ARBA" id="ARBA00004240"/>
    </source>
</evidence>
<keyword evidence="6" id="KW-0521">NADP</keyword>
<accession>W6MQY0</accession>
<evidence type="ECO:0000256" key="15">
    <source>
        <dbReference type="ARBA" id="ARBA00048930"/>
    </source>
</evidence>